<dbReference type="InterPro" id="IPR035093">
    <property type="entry name" value="RelE/ParE_toxin_dom_sf"/>
</dbReference>
<dbReference type="SUPFAM" id="SSF143011">
    <property type="entry name" value="RelE-like"/>
    <property type="match status" value="1"/>
</dbReference>
<dbReference type="Proteomes" id="UP000885660">
    <property type="component" value="Unassembled WGS sequence"/>
</dbReference>
<sequence>MQLIQTTHFKRDYKKLPPLIQKRTDEKLKLLVQNISHPSLRVKRVWKHKGVFEGSITKDYRFLFQITTEGYILLRIGKHDILEKG</sequence>
<gene>
    <name evidence="1" type="ORF">ENG47_06030</name>
</gene>
<name>A0A7V0QR17_UNCAE</name>
<dbReference type="EMBL" id="DRBC01000362">
    <property type="protein sequence ID" value="HDN85291.1"/>
    <property type="molecule type" value="Genomic_DNA"/>
</dbReference>
<protein>
    <recommendedName>
        <fullName evidence="2">Cytotoxin</fullName>
    </recommendedName>
</protein>
<reference evidence="1" key="1">
    <citation type="journal article" date="2020" name="mSystems">
        <title>Genome- and Community-Level Interaction Insights into Carbon Utilization and Element Cycling Functions of Hydrothermarchaeota in Hydrothermal Sediment.</title>
        <authorList>
            <person name="Zhou Z."/>
            <person name="Liu Y."/>
            <person name="Xu W."/>
            <person name="Pan J."/>
            <person name="Luo Z.H."/>
            <person name="Li M."/>
        </authorList>
    </citation>
    <scope>NUCLEOTIDE SEQUENCE [LARGE SCALE GENOMIC DNA]</scope>
    <source>
        <strain evidence="1">HyVt-219</strain>
    </source>
</reference>
<evidence type="ECO:0008006" key="2">
    <source>
        <dbReference type="Google" id="ProtNLM"/>
    </source>
</evidence>
<dbReference type="Gene3D" id="3.30.2310.20">
    <property type="entry name" value="RelE-like"/>
    <property type="match status" value="1"/>
</dbReference>
<accession>A0A7V0QR17</accession>
<organism evidence="1">
    <name type="scientific">Aerophobetes bacterium</name>
    <dbReference type="NCBI Taxonomy" id="2030807"/>
    <lineage>
        <taxon>Bacteria</taxon>
        <taxon>Candidatus Aerophobota</taxon>
    </lineage>
</organism>
<evidence type="ECO:0000313" key="1">
    <source>
        <dbReference type="EMBL" id="HDN85291.1"/>
    </source>
</evidence>
<comment type="caution">
    <text evidence="1">The sequence shown here is derived from an EMBL/GenBank/DDBJ whole genome shotgun (WGS) entry which is preliminary data.</text>
</comment>
<dbReference type="AlphaFoldDB" id="A0A7V0QR17"/>
<proteinExistence type="predicted"/>